<dbReference type="AlphaFoldDB" id="A0A4Q9M612"/>
<protein>
    <recommendedName>
        <fullName evidence="3">DUF6533 domain-containing protein</fullName>
    </recommendedName>
</protein>
<evidence type="ECO:0000313" key="4">
    <source>
        <dbReference type="EMBL" id="TBU22319.1"/>
    </source>
</evidence>
<feature type="region of interest" description="Disordered" evidence="1">
    <location>
        <begin position="311"/>
        <end position="344"/>
    </location>
</feature>
<reference evidence="4" key="1">
    <citation type="submission" date="2019-01" db="EMBL/GenBank/DDBJ databases">
        <title>Draft genome sequences of three monokaryotic isolates of the white-rot basidiomycete fungus Dichomitus squalens.</title>
        <authorList>
            <consortium name="DOE Joint Genome Institute"/>
            <person name="Lopez S.C."/>
            <person name="Andreopoulos B."/>
            <person name="Pangilinan J."/>
            <person name="Lipzen A."/>
            <person name="Riley R."/>
            <person name="Ahrendt S."/>
            <person name="Ng V."/>
            <person name="Barry K."/>
            <person name="Daum C."/>
            <person name="Grigoriev I.V."/>
            <person name="Hilden K.S."/>
            <person name="Makela M.R."/>
            <person name="de Vries R.P."/>
        </authorList>
    </citation>
    <scope>NUCLEOTIDE SEQUENCE [LARGE SCALE GENOMIC DNA]</scope>
    <source>
        <strain evidence="4">OM18370.1</strain>
    </source>
</reference>
<gene>
    <name evidence="4" type="ORF">BD311DRAFT_676365</name>
</gene>
<feature type="transmembrane region" description="Helical" evidence="2">
    <location>
        <begin position="161"/>
        <end position="180"/>
    </location>
</feature>
<accession>A0A4Q9M612</accession>
<proteinExistence type="predicted"/>
<evidence type="ECO:0000259" key="3">
    <source>
        <dbReference type="Pfam" id="PF20151"/>
    </source>
</evidence>
<dbReference type="OrthoDB" id="2802907at2759"/>
<keyword evidence="2" id="KW-0472">Membrane</keyword>
<feature type="domain" description="DUF6533" evidence="3">
    <location>
        <begin position="18"/>
        <end position="61"/>
    </location>
</feature>
<dbReference type="EMBL" id="ML143547">
    <property type="protein sequence ID" value="TBU22319.1"/>
    <property type="molecule type" value="Genomic_DNA"/>
</dbReference>
<name>A0A4Q9M612_9APHY</name>
<feature type="transmembrane region" description="Helical" evidence="2">
    <location>
        <begin position="201"/>
        <end position="225"/>
    </location>
</feature>
<feature type="transmembrane region" description="Helical" evidence="2">
    <location>
        <begin position="237"/>
        <end position="257"/>
    </location>
</feature>
<feature type="transmembrane region" description="Helical" evidence="2">
    <location>
        <begin position="6"/>
        <end position="29"/>
    </location>
</feature>
<dbReference type="InterPro" id="IPR045340">
    <property type="entry name" value="DUF6533"/>
</dbReference>
<keyword evidence="2" id="KW-1133">Transmembrane helix</keyword>
<sequence>MSAADVSALITGVTVGNALTALLVYDWLLCFDAEVSLVWAGHHKRTWASLVYAFSRYLPLVQYILQIATIFPMSTSMHSCSCDSLPRVLNAINLLSVLTPCLFSTMRVYALSGMNVVLSLVTFTLSFIPIVLDLIENVKWFRIQNLPQPFNCSPGDVTPQGLLLIVIVADSIVLGTTWWYTYQSYRAQRGIHIRSSLTSAMLYNGSIYFLVLASLNALDLALVILGLAQNSFLFRNVSYVGLFADVLTAILISRFILNLRQVNYDAAHPSDASVSLGVLFTQSRPGPSLPRSLLSFAEPVHVGLRDPDMASDLHPPPVLGGDGDAGPDSERQIDDEETIASTAV</sequence>
<dbReference type="Proteomes" id="UP000292957">
    <property type="component" value="Unassembled WGS sequence"/>
</dbReference>
<dbReference type="Pfam" id="PF20151">
    <property type="entry name" value="DUF6533"/>
    <property type="match status" value="1"/>
</dbReference>
<feature type="transmembrane region" description="Helical" evidence="2">
    <location>
        <begin position="116"/>
        <end position="135"/>
    </location>
</feature>
<evidence type="ECO:0000256" key="2">
    <source>
        <dbReference type="SAM" id="Phobius"/>
    </source>
</evidence>
<evidence type="ECO:0000256" key="1">
    <source>
        <dbReference type="SAM" id="MobiDB-lite"/>
    </source>
</evidence>
<feature type="transmembrane region" description="Helical" evidence="2">
    <location>
        <begin position="50"/>
        <end position="71"/>
    </location>
</feature>
<keyword evidence="2" id="KW-0812">Transmembrane</keyword>
<organism evidence="4">
    <name type="scientific">Dichomitus squalens</name>
    <dbReference type="NCBI Taxonomy" id="114155"/>
    <lineage>
        <taxon>Eukaryota</taxon>
        <taxon>Fungi</taxon>
        <taxon>Dikarya</taxon>
        <taxon>Basidiomycota</taxon>
        <taxon>Agaricomycotina</taxon>
        <taxon>Agaricomycetes</taxon>
        <taxon>Polyporales</taxon>
        <taxon>Polyporaceae</taxon>
        <taxon>Dichomitus</taxon>
    </lineage>
</organism>